<dbReference type="Pfam" id="PF02746">
    <property type="entry name" value="MR_MLE_N"/>
    <property type="match status" value="1"/>
</dbReference>
<dbReference type="InterPro" id="IPR029017">
    <property type="entry name" value="Enolase-like_N"/>
</dbReference>
<dbReference type="InterPro" id="IPR013342">
    <property type="entry name" value="Mandelate_racemase_C"/>
</dbReference>
<keyword evidence="10" id="KW-1185">Reference proteome</keyword>
<dbReference type="EC" id="5.1.1.-" evidence="7"/>
<dbReference type="SMART" id="SM00922">
    <property type="entry name" value="MR_MLE"/>
    <property type="match status" value="1"/>
</dbReference>
<dbReference type="CDD" id="cd03319">
    <property type="entry name" value="L-Ala-DL-Glu_epimerase"/>
    <property type="match status" value="1"/>
</dbReference>
<keyword evidence="2 6" id="KW-0479">Metal-binding</keyword>
<comment type="caution">
    <text evidence="9">The sequence shown here is derived from an EMBL/GenBank/DDBJ whole genome shotgun (WGS) entry which is preliminary data.</text>
</comment>
<evidence type="ECO:0000256" key="1">
    <source>
        <dbReference type="ARBA" id="ARBA00008031"/>
    </source>
</evidence>
<reference evidence="9" key="2">
    <citation type="submission" date="2020-09" db="EMBL/GenBank/DDBJ databases">
        <authorList>
            <person name="Sun Q."/>
            <person name="Kim S."/>
        </authorList>
    </citation>
    <scope>NUCLEOTIDE SEQUENCE</scope>
    <source>
        <strain evidence="9">KCTC 32513</strain>
    </source>
</reference>
<dbReference type="PANTHER" id="PTHR48080">
    <property type="entry name" value="D-GALACTONATE DEHYDRATASE-RELATED"/>
    <property type="match status" value="1"/>
</dbReference>
<dbReference type="InterPro" id="IPR036849">
    <property type="entry name" value="Enolase-like_C_sf"/>
</dbReference>
<evidence type="ECO:0000256" key="6">
    <source>
        <dbReference type="PIRSR" id="PIRSR634603-3"/>
    </source>
</evidence>
<accession>A0A8J3G2T4</accession>
<dbReference type="InterPro" id="IPR013341">
    <property type="entry name" value="Mandelate_racemase_N_dom"/>
</dbReference>
<evidence type="ECO:0000256" key="2">
    <source>
        <dbReference type="ARBA" id="ARBA00022723"/>
    </source>
</evidence>
<feature type="domain" description="Mandelate racemase/muconate lactonizing enzyme C-terminal" evidence="8">
    <location>
        <begin position="131"/>
        <end position="223"/>
    </location>
</feature>
<feature type="binding site" evidence="6">
    <location>
        <position position="232"/>
    </location>
    <ligand>
        <name>Mg(2+)</name>
        <dbReference type="ChEBI" id="CHEBI:18420"/>
    </ligand>
</feature>
<reference evidence="9" key="1">
    <citation type="journal article" date="2014" name="Int. J. Syst. Evol. Microbiol.">
        <title>Complete genome sequence of Corynebacterium casei LMG S-19264T (=DSM 44701T), isolated from a smear-ripened cheese.</title>
        <authorList>
            <consortium name="US DOE Joint Genome Institute (JGI-PGF)"/>
            <person name="Walter F."/>
            <person name="Albersmeier A."/>
            <person name="Kalinowski J."/>
            <person name="Ruckert C."/>
        </authorList>
    </citation>
    <scope>NUCLEOTIDE SEQUENCE</scope>
    <source>
        <strain evidence="9">KCTC 32513</strain>
    </source>
</reference>
<evidence type="ECO:0000313" key="9">
    <source>
        <dbReference type="EMBL" id="GHA97626.1"/>
    </source>
</evidence>
<keyword evidence="4 7" id="KW-0413">Isomerase</keyword>
<evidence type="ECO:0000256" key="7">
    <source>
        <dbReference type="RuleBase" id="RU366006"/>
    </source>
</evidence>
<dbReference type="Gene3D" id="3.20.20.120">
    <property type="entry name" value="Enolase-like C-terminal domain"/>
    <property type="match status" value="1"/>
</dbReference>
<dbReference type="GO" id="GO:0046872">
    <property type="term" value="F:metal ion binding"/>
    <property type="evidence" value="ECO:0007669"/>
    <property type="project" value="UniProtKB-KW"/>
</dbReference>
<comment type="similarity">
    <text evidence="1 7">Belongs to the mandelate racemase/muconate lactonizing enzyme family.</text>
</comment>
<dbReference type="SUPFAM" id="SSF51604">
    <property type="entry name" value="Enolase C-terminal domain-like"/>
    <property type="match status" value="1"/>
</dbReference>
<gene>
    <name evidence="9" type="ORF">GCM10009069_20660</name>
</gene>
<dbReference type="Gene3D" id="3.30.390.10">
    <property type="entry name" value="Enolase-like, N-terminal domain"/>
    <property type="match status" value="1"/>
</dbReference>
<protein>
    <recommendedName>
        <fullName evidence="7">Dipeptide epimerase</fullName>
        <ecNumber evidence="7">5.1.1.-</ecNumber>
    </recommendedName>
</protein>
<dbReference type="AlphaFoldDB" id="A0A8J3G2T4"/>
<dbReference type="RefSeq" id="WP_189498139.1">
    <property type="nucleotide sequence ID" value="NZ_BMZH01000008.1"/>
</dbReference>
<proteinExistence type="inferred from homology"/>
<dbReference type="Proteomes" id="UP000634004">
    <property type="component" value="Unassembled WGS sequence"/>
</dbReference>
<evidence type="ECO:0000256" key="5">
    <source>
        <dbReference type="PIRSR" id="PIRSR634603-1"/>
    </source>
</evidence>
<dbReference type="InterPro" id="IPR034603">
    <property type="entry name" value="Dipeptide_epimerase"/>
</dbReference>
<dbReference type="Pfam" id="PF13378">
    <property type="entry name" value="MR_MLE_C"/>
    <property type="match status" value="1"/>
</dbReference>
<evidence type="ECO:0000256" key="3">
    <source>
        <dbReference type="ARBA" id="ARBA00022842"/>
    </source>
</evidence>
<comment type="cofactor">
    <cofactor evidence="6 7">
        <name>Mg(2+)</name>
        <dbReference type="ChEBI" id="CHEBI:18420"/>
    </cofactor>
    <text evidence="6 7">Binds 1 Mg(2+) ion per subunit.</text>
</comment>
<feature type="binding site" evidence="6">
    <location>
        <position position="177"/>
    </location>
    <ligand>
        <name>Mg(2+)</name>
        <dbReference type="ChEBI" id="CHEBI:18420"/>
    </ligand>
</feature>
<evidence type="ECO:0000313" key="10">
    <source>
        <dbReference type="Proteomes" id="UP000634004"/>
    </source>
</evidence>
<feature type="active site" description="Proton acceptor; specific for (S)-substrate epimerization" evidence="5">
    <location>
        <position position="254"/>
    </location>
</feature>
<name>A0A8J3G2T4_9PROT</name>
<dbReference type="PANTHER" id="PTHR48080:SF3">
    <property type="entry name" value="ENOLASE SUPERFAMILY MEMBER DDB_G0284701"/>
    <property type="match status" value="1"/>
</dbReference>
<feature type="active site" description="Proton acceptor; specific for (R)-substrate epimerization" evidence="5">
    <location>
        <position position="150"/>
    </location>
</feature>
<sequence>MTRLTLSFAIDAPKLVRPFVISTGARTHQPYLSVQLSDGLHIGRGAAAGLRYFGETPESLAAQIETVRATLERGVTRDALLNILPAGGARAAVDAALWELEAARDHTTVGAALNIIPKPVASAFTIVLDDPDAMAAQTRAESWRPLLKVKLGGSAELEPDRMRAVAQAAPSTRKVIDANAGWTVTQLGALAPIAASLGYELLEQPLAIGCETDPAARAALLLAAQSLPLCADESFQTAADFDRIDGLYQAVNIKLDKCGGLSAALAIRNAARARGLAVFIGCMLAPTVAIAPAHLLAQDADYADLDGPFWFADEPVTLNRDGLFEPIDPSLWGAGGRV</sequence>
<dbReference type="EMBL" id="BMZH01000008">
    <property type="protein sequence ID" value="GHA97626.1"/>
    <property type="molecule type" value="Genomic_DNA"/>
</dbReference>
<dbReference type="GO" id="GO:0016855">
    <property type="term" value="F:racemase and epimerase activity, acting on amino acids and derivatives"/>
    <property type="evidence" value="ECO:0007669"/>
    <property type="project" value="UniProtKB-UniRule"/>
</dbReference>
<keyword evidence="3 6" id="KW-0460">Magnesium</keyword>
<dbReference type="SUPFAM" id="SSF54826">
    <property type="entry name" value="Enolase N-terminal domain-like"/>
    <property type="match status" value="1"/>
</dbReference>
<dbReference type="InterPro" id="IPR029065">
    <property type="entry name" value="Enolase_C-like"/>
</dbReference>
<feature type="binding site" evidence="6">
    <location>
        <position position="203"/>
    </location>
    <ligand>
        <name>Mg(2+)</name>
        <dbReference type="ChEBI" id="CHEBI:18420"/>
    </ligand>
</feature>
<evidence type="ECO:0000256" key="4">
    <source>
        <dbReference type="ARBA" id="ARBA00023235"/>
    </source>
</evidence>
<dbReference type="InterPro" id="IPR034593">
    <property type="entry name" value="DgoD-like"/>
</dbReference>
<organism evidence="9 10">
    <name type="scientific">Algimonas arctica</name>
    <dbReference type="NCBI Taxonomy" id="1479486"/>
    <lineage>
        <taxon>Bacteria</taxon>
        <taxon>Pseudomonadati</taxon>
        <taxon>Pseudomonadota</taxon>
        <taxon>Alphaproteobacteria</taxon>
        <taxon>Maricaulales</taxon>
        <taxon>Robiginitomaculaceae</taxon>
        <taxon>Algimonas</taxon>
    </lineage>
</organism>
<evidence type="ECO:0000259" key="8">
    <source>
        <dbReference type="SMART" id="SM00922"/>
    </source>
</evidence>